<reference evidence="7" key="1">
    <citation type="submission" date="2018-07" db="EMBL/GenBank/DDBJ databases">
        <authorList>
            <consortium name="Genoscope - CEA"/>
            <person name="William W."/>
        </authorList>
    </citation>
    <scope>NUCLEOTIDE SEQUENCE</scope>
    <source>
        <strain evidence="7">IK1</strain>
    </source>
</reference>
<dbReference type="Pfam" id="PF00005">
    <property type="entry name" value="ABC_tran"/>
    <property type="match status" value="1"/>
</dbReference>
<dbReference type="PANTHER" id="PTHR43869">
    <property type="entry name" value="GLYCINE BETAINE/PROLINE BETAINE TRANSPORT SYSTEM ATP-BINDING PROTEIN PROV"/>
    <property type="match status" value="1"/>
</dbReference>
<dbReference type="InterPro" id="IPR051921">
    <property type="entry name" value="ABC_osmolyte_uptake_ATP-bind"/>
</dbReference>
<dbReference type="PROSITE" id="PS50893">
    <property type="entry name" value="ABC_TRANSPORTER_2"/>
    <property type="match status" value="1"/>
</dbReference>
<dbReference type="InterPro" id="IPR000644">
    <property type="entry name" value="CBS_dom"/>
</dbReference>
<evidence type="ECO:0000256" key="4">
    <source>
        <dbReference type="ARBA" id="ARBA00022840"/>
    </source>
</evidence>
<dbReference type="SUPFAM" id="SSF52540">
    <property type="entry name" value="P-loop containing nucleoside triphosphate hydrolases"/>
    <property type="match status" value="1"/>
</dbReference>
<dbReference type="GO" id="GO:0006865">
    <property type="term" value="P:amino acid transport"/>
    <property type="evidence" value="ECO:0007669"/>
    <property type="project" value="UniProtKB-KW"/>
</dbReference>
<accession>A0A653A849</accession>
<dbReference type="PANTHER" id="PTHR43869:SF1">
    <property type="entry name" value="GLYCINE BETAINE_PROLINE BETAINE TRANSPORT SYSTEM ATP-BINDING PROTEIN PROV"/>
    <property type="match status" value="1"/>
</dbReference>
<sequence>MPHKIEIEGLYKIFGPHPEEAMRLLEQGRTKQEIMEMTGNGVGVANACFSVDEGEIVVVMGLSGSGKSTLVRCINRLIEPTAGKVIVNGEEVTALSVEALRIFRQHHFGMVFQNFALFPHRSVVENVEYGLEIQKVPPQKRREAAMQAIEQVGLKGWEHSYPAQLSGGMQQRVGLARALALDADIMLMDEAFSALDPLIRRDMQDELLTLQETMQKTIIFISHDLDEAIKLGDRIVLMKDGFIVQQGTSEEILTNPANDYVAKFVEDVDMSKVVTAESVMLKPKEVAHYKTDGPRAVLRKMRHAGISTIFVQENGRLLGYVTADDAAAAAKRGDKGLDGVLFRDIRTASPDTPAIELFPLLAEISYPLPVVTPGNKLIGVVIKGSLLAGLADVTRNGGTENADA</sequence>
<dbReference type="CDD" id="cd03294">
    <property type="entry name" value="ABC_Pro_Gly_Betaine"/>
    <property type="match status" value="1"/>
</dbReference>
<proteinExistence type="inferred from homology"/>
<keyword evidence="2" id="KW-0813">Transport</keyword>
<name>A0A653A849_UNCDX</name>
<dbReference type="GO" id="GO:0016020">
    <property type="term" value="C:membrane"/>
    <property type="evidence" value="ECO:0007669"/>
    <property type="project" value="InterPro"/>
</dbReference>
<keyword evidence="4 7" id="KW-0067">ATP-binding</keyword>
<dbReference type="GO" id="GO:0005524">
    <property type="term" value="F:ATP binding"/>
    <property type="evidence" value="ECO:0007669"/>
    <property type="project" value="UniProtKB-KW"/>
</dbReference>
<dbReference type="InterPro" id="IPR027417">
    <property type="entry name" value="P-loop_NTPase"/>
</dbReference>
<dbReference type="InterPro" id="IPR005892">
    <property type="entry name" value="Gly-betaine_transp_ATP-bd"/>
</dbReference>
<keyword evidence="3" id="KW-0547">Nucleotide-binding</keyword>
<evidence type="ECO:0000256" key="2">
    <source>
        <dbReference type="ARBA" id="ARBA00022448"/>
    </source>
</evidence>
<dbReference type="NCBIfam" id="TIGR01186">
    <property type="entry name" value="proV"/>
    <property type="match status" value="1"/>
</dbReference>
<gene>
    <name evidence="7" type="primary">proV</name>
    <name evidence="7" type="ORF">TRIP_B330012</name>
</gene>
<dbReference type="FunFam" id="3.40.50.300:FF:000201">
    <property type="entry name" value="Glycine betaine/L-proline ABC transporter ATP-binding protein"/>
    <property type="match status" value="1"/>
</dbReference>
<dbReference type="Gene3D" id="3.40.50.300">
    <property type="entry name" value="P-loop containing nucleotide triphosphate hydrolases"/>
    <property type="match status" value="1"/>
</dbReference>
<evidence type="ECO:0000256" key="3">
    <source>
        <dbReference type="ARBA" id="ARBA00022741"/>
    </source>
</evidence>
<dbReference type="GO" id="GO:0016887">
    <property type="term" value="F:ATP hydrolysis activity"/>
    <property type="evidence" value="ECO:0007669"/>
    <property type="project" value="InterPro"/>
</dbReference>
<evidence type="ECO:0000256" key="1">
    <source>
        <dbReference type="ARBA" id="ARBA00005417"/>
    </source>
</evidence>
<dbReference type="PROSITE" id="PS00211">
    <property type="entry name" value="ABC_TRANSPORTER_1"/>
    <property type="match status" value="1"/>
</dbReference>
<dbReference type="InterPro" id="IPR003593">
    <property type="entry name" value="AAA+_ATPase"/>
</dbReference>
<dbReference type="AlphaFoldDB" id="A0A653A849"/>
<dbReference type="InterPro" id="IPR003439">
    <property type="entry name" value="ABC_transporter-like_ATP-bd"/>
</dbReference>
<comment type="similarity">
    <text evidence="1">Belongs to the ABC transporter superfamily.</text>
</comment>
<dbReference type="SMART" id="SM00382">
    <property type="entry name" value="AAA"/>
    <property type="match status" value="1"/>
</dbReference>
<evidence type="ECO:0000256" key="5">
    <source>
        <dbReference type="ARBA" id="ARBA00022970"/>
    </source>
</evidence>
<dbReference type="GO" id="GO:0031460">
    <property type="term" value="P:glycine betaine transport"/>
    <property type="evidence" value="ECO:0007669"/>
    <property type="project" value="InterPro"/>
</dbReference>
<dbReference type="Gene3D" id="3.10.580.10">
    <property type="entry name" value="CBS-domain"/>
    <property type="match status" value="1"/>
</dbReference>
<evidence type="ECO:0000259" key="6">
    <source>
        <dbReference type="PROSITE" id="PS50893"/>
    </source>
</evidence>
<keyword evidence="5" id="KW-0029">Amino-acid transport</keyword>
<feature type="domain" description="ABC transporter" evidence="6">
    <location>
        <begin position="22"/>
        <end position="265"/>
    </location>
</feature>
<dbReference type="InterPro" id="IPR017871">
    <property type="entry name" value="ABC_transporter-like_CS"/>
</dbReference>
<dbReference type="SUPFAM" id="SSF54631">
    <property type="entry name" value="CBS-domain pair"/>
    <property type="match status" value="1"/>
</dbReference>
<evidence type="ECO:0000313" key="7">
    <source>
        <dbReference type="EMBL" id="VBB43822.1"/>
    </source>
</evidence>
<dbReference type="InterPro" id="IPR046342">
    <property type="entry name" value="CBS_dom_sf"/>
</dbReference>
<dbReference type="Pfam" id="PF00571">
    <property type="entry name" value="CBS"/>
    <property type="match status" value="2"/>
</dbReference>
<protein>
    <submittedName>
        <fullName evidence="7">Glycine betaine transporter subunit ATP-binding compoent of ABC superfamily</fullName>
    </submittedName>
</protein>
<dbReference type="GO" id="GO:0006970">
    <property type="term" value="P:response to osmotic stress"/>
    <property type="evidence" value="ECO:0007669"/>
    <property type="project" value="UniProtKB-ARBA"/>
</dbReference>
<dbReference type="EMBL" id="UPXX01000027">
    <property type="protein sequence ID" value="VBB43822.1"/>
    <property type="molecule type" value="Genomic_DNA"/>
</dbReference>
<organism evidence="7">
    <name type="scientific">Uncultured Desulfatiglans sp</name>
    <dbReference type="NCBI Taxonomy" id="1748965"/>
    <lineage>
        <taxon>Bacteria</taxon>
        <taxon>Pseudomonadati</taxon>
        <taxon>Thermodesulfobacteriota</taxon>
        <taxon>Desulfobacteria</taxon>
        <taxon>Desulfatiglandales</taxon>
        <taxon>Desulfatiglandaceae</taxon>
        <taxon>Desulfatiglans</taxon>
        <taxon>environmental samples</taxon>
    </lineage>
</organism>